<dbReference type="EMBL" id="AJ630128">
    <property type="protein sequence ID" value="CAF34110.1"/>
    <property type="molecule type" value="Genomic_DNA"/>
</dbReference>
<sequence>MFLMTETIQQLKEDIAVLQEKLQKFEEQQQTKSPVEECYKDWWGQYPETGTWDSFDDKRWQGFQAGYEFAYAISTAKEVMEKVQEEQKWDAVRESVKWCEEHPDKDPLDYVKPQTPIPQMELLKDGRVFCVDYNNTTYYRQEYHDGNDWIKWWRENDESGILTRVDDAETFRLLEEVFSADLAANPDGSLKFIFGPKLYDVILDWWDDIFSVNSNDDSDTSIRDLVRRIEEWLPKPQSAAGSQSIGVEELVQGFNDCLNKIKSKLR</sequence>
<dbReference type="Proteomes" id="UP000000994">
    <property type="component" value="Segment"/>
</dbReference>
<dbReference type="KEGG" id="vg:3260373"/>
<organism evidence="2 3">
    <name type="scientific">Synechococcus phage S-PM2</name>
    <dbReference type="NCBI Taxonomy" id="238854"/>
    <lineage>
        <taxon>Viruses</taxon>
        <taxon>Duplodnaviria</taxon>
        <taxon>Heunggongvirae</taxon>
        <taxon>Uroviricota</taxon>
        <taxon>Caudoviricetes</taxon>
        <taxon>Pantevenvirales</taxon>
        <taxon>Kyanoviridae</taxon>
        <taxon>Nodensvirus</taxon>
        <taxon>Nodensvirus spm2</taxon>
    </lineage>
</organism>
<feature type="coiled-coil region" evidence="1">
    <location>
        <begin position="1"/>
        <end position="28"/>
    </location>
</feature>
<organismHost>
    <name type="scientific">Synechococcus</name>
    <dbReference type="NCBI Taxonomy" id="1129"/>
</organismHost>
<dbReference type="GeneID" id="3260373"/>
<name>Q5GQP2_BPSYP</name>
<dbReference type="RefSeq" id="YP_195080.1">
    <property type="nucleotide sequence ID" value="NC_006820.1"/>
</dbReference>
<accession>Q5GQP2</accession>
<dbReference type="OrthoDB" id="25399at10239"/>
<proteinExistence type="predicted"/>
<keyword evidence="1" id="KW-0175">Coiled coil</keyword>
<protein>
    <submittedName>
        <fullName evidence="2">Hypothetical-Protein belonging to T4-LIKE GC: 791</fullName>
    </submittedName>
</protein>
<evidence type="ECO:0000313" key="2">
    <source>
        <dbReference type="EMBL" id="CAF34110.1"/>
    </source>
</evidence>
<keyword evidence="3" id="KW-1185">Reference proteome</keyword>
<evidence type="ECO:0000313" key="3">
    <source>
        <dbReference type="Proteomes" id="UP000000994"/>
    </source>
</evidence>
<gene>
    <name evidence="2" type="ORF">S-PM2p046</name>
</gene>
<reference evidence="2 3" key="2">
    <citation type="journal article" date="2005" name="J. Bacteriol.">
        <title>The genome of S-PM2, a 'photosynthetic' T4-type bacteriophage that infects marine Synechococcus strains.</title>
        <authorList>
            <person name="Mann N.H."/>
            <person name="Clokie M.R."/>
            <person name="Millard A."/>
            <person name="Cook A."/>
            <person name="Wilson W.H."/>
            <person name="Wheatley P.J."/>
            <person name="Letarov A."/>
            <person name="Krisch H.M."/>
        </authorList>
    </citation>
    <scope>NUCLEOTIDE SEQUENCE</scope>
</reference>
<evidence type="ECO:0000256" key="1">
    <source>
        <dbReference type="SAM" id="Coils"/>
    </source>
</evidence>
<reference evidence="2 3" key="1">
    <citation type="journal article" date="2004" name="Proc. Natl. Acad. Sci. U.S.A.">
        <title>Genetic organization of the psbAD region in phages infecting marine Synechococcus strains.</title>
        <authorList>
            <person name="Millard A."/>
            <person name="Clokie M.R."/>
            <person name="Shub D.A."/>
            <person name="Mann N.H."/>
        </authorList>
    </citation>
    <scope>NUCLEOTIDE SEQUENCE [LARGE SCALE GENOMIC DNA]</scope>
</reference>